<comment type="similarity">
    <text evidence="2">Belongs to the PIGH family.</text>
</comment>
<keyword evidence="3" id="KW-1133">Transmembrane helix</keyword>
<dbReference type="InterPro" id="IPR044215">
    <property type="entry name" value="PIG-H"/>
</dbReference>
<feature type="domain" description="Phosphatidylinositol N-acetylglucosaminyltransferase subunit H conserved" evidence="4">
    <location>
        <begin position="117"/>
        <end position="191"/>
    </location>
</feature>
<evidence type="ECO:0000313" key="6">
    <source>
        <dbReference type="EMBL" id="KAE8264779.1"/>
    </source>
</evidence>
<evidence type="ECO:0000256" key="3">
    <source>
        <dbReference type="SAM" id="Phobius"/>
    </source>
</evidence>
<dbReference type="Pfam" id="PF10181">
    <property type="entry name" value="PIG-H"/>
    <property type="match status" value="1"/>
</dbReference>
<evidence type="ECO:0000313" key="5">
    <source>
        <dbReference type="EMBL" id="CAD6907542.1"/>
    </source>
</evidence>
<dbReference type="AlphaFoldDB" id="A0A177VFF5"/>
<dbReference type="GO" id="GO:0006506">
    <property type="term" value="P:GPI anchor biosynthetic process"/>
    <property type="evidence" value="ECO:0007669"/>
    <property type="project" value="InterPro"/>
</dbReference>
<evidence type="ECO:0000313" key="7">
    <source>
        <dbReference type="Proteomes" id="UP000077671"/>
    </source>
</evidence>
<evidence type="ECO:0000259" key="4">
    <source>
        <dbReference type="Pfam" id="PF10181"/>
    </source>
</evidence>
<organism evidence="6 7">
    <name type="scientific">Tilletia caries</name>
    <name type="common">wheat bunt fungus</name>
    <dbReference type="NCBI Taxonomy" id="13290"/>
    <lineage>
        <taxon>Eukaryota</taxon>
        <taxon>Fungi</taxon>
        <taxon>Dikarya</taxon>
        <taxon>Basidiomycota</taxon>
        <taxon>Ustilaginomycotina</taxon>
        <taxon>Exobasidiomycetes</taxon>
        <taxon>Tilletiales</taxon>
        <taxon>Tilletiaceae</taxon>
        <taxon>Tilletia</taxon>
    </lineage>
</organism>
<dbReference type="Proteomes" id="UP000077671">
    <property type="component" value="Unassembled WGS sequence"/>
</dbReference>
<reference evidence="6" key="2">
    <citation type="journal article" date="2019" name="IMA Fungus">
        <title>Genome sequencing and comparison of five Tilletia species to identify candidate genes for the detection of regulated species infecting wheat.</title>
        <authorList>
            <person name="Nguyen H.D.T."/>
            <person name="Sultana T."/>
            <person name="Kesanakurti P."/>
            <person name="Hambleton S."/>
        </authorList>
    </citation>
    <scope>NUCLEOTIDE SEQUENCE</scope>
    <source>
        <strain evidence="6">DAOMC 238032</strain>
    </source>
</reference>
<keyword evidence="3" id="KW-0472">Membrane</keyword>
<dbReference type="InterPro" id="IPR019328">
    <property type="entry name" value="PIGH-H_dom"/>
</dbReference>
<accession>A0A177VFF5</accession>
<sequence>MDASHFPVVRSHEHEGLCLTVQRFHDGSTRIELTTASSKAATATTRWSVARVAGIFGPVVALLAVVLGFGHSSLNGWIELLSQRSEQLSLFSATVSASLFLALLCVLSWPGPIVGESILVIRHLGLQHGVTRRSPVLHLVARTFGLSTDTFSHRTQSLLIGRDEIMDVVVHEAFQRWTIGSYIAVLTVRAQPEKSDTASVCADDGQTATGFALQPGGQGGVVVLFPHLRPRLKLVQIAYTEIHRTLF</sequence>
<dbReference type="PANTHER" id="PTHR15231">
    <property type="entry name" value="PHOSPHATIDYLINOSITOL N-ACETYLGLUCOSAMINYLTRANSFERASE SUBUNIT H"/>
    <property type="match status" value="1"/>
</dbReference>
<dbReference type="EMBL" id="LWDD02000046">
    <property type="protein sequence ID" value="KAE8264779.1"/>
    <property type="molecule type" value="Genomic_DNA"/>
</dbReference>
<evidence type="ECO:0000256" key="1">
    <source>
        <dbReference type="ARBA" id="ARBA00004687"/>
    </source>
</evidence>
<dbReference type="EMBL" id="CAJHJG010000960">
    <property type="protein sequence ID" value="CAD6907542.1"/>
    <property type="molecule type" value="Genomic_DNA"/>
</dbReference>
<reference evidence="6" key="1">
    <citation type="submission" date="2016-04" db="EMBL/GenBank/DDBJ databases">
        <authorList>
            <person name="Nguyen H.D."/>
            <person name="Kesanakurti P."/>
            <person name="Cullis J."/>
            <person name="Levesque C.A."/>
            <person name="Hambleton S."/>
        </authorList>
    </citation>
    <scope>NUCLEOTIDE SEQUENCE</scope>
    <source>
        <strain evidence="6">DAOMC 238032</strain>
    </source>
</reference>
<evidence type="ECO:0000256" key="2">
    <source>
        <dbReference type="ARBA" id="ARBA00009610"/>
    </source>
</evidence>
<reference evidence="5" key="3">
    <citation type="submission" date="2020-10" db="EMBL/GenBank/DDBJ databases">
        <authorList>
            <person name="Sedaghatjoo S."/>
        </authorList>
    </citation>
    <scope>NUCLEOTIDE SEQUENCE</scope>
    <source>
        <strain evidence="5">AZH3</strain>
    </source>
</reference>
<gene>
    <name evidence="6" type="ORF">A4X03_0g712</name>
    <name evidence="5" type="ORF">JKIAZH3_G9545</name>
</gene>
<dbReference type="Proteomes" id="UP000836402">
    <property type="component" value="Unassembled WGS sequence"/>
</dbReference>
<dbReference type="GO" id="GO:0000506">
    <property type="term" value="C:glycosylphosphatidylinositol-N-acetylglucosaminyltransferase (GPI-GnT) complex"/>
    <property type="evidence" value="ECO:0007669"/>
    <property type="project" value="InterPro"/>
</dbReference>
<feature type="transmembrane region" description="Helical" evidence="3">
    <location>
        <begin position="49"/>
        <end position="70"/>
    </location>
</feature>
<comment type="caution">
    <text evidence="6">The sequence shown here is derived from an EMBL/GenBank/DDBJ whole genome shotgun (WGS) entry which is preliminary data.</text>
</comment>
<keyword evidence="8" id="KW-1185">Reference proteome</keyword>
<dbReference type="PANTHER" id="PTHR15231:SF1">
    <property type="entry name" value="PHOSPHATIDYLINOSITOL N-ACETYLGLUCOSAMINYLTRANSFERASE SUBUNIT H"/>
    <property type="match status" value="1"/>
</dbReference>
<evidence type="ECO:0000313" key="8">
    <source>
        <dbReference type="Proteomes" id="UP000836402"/>
    </source>
</evidence>
<proteinExistence type="inferred from homology"/>
<protein>
    <recommendedName>
        <fullName evidence="4">Phosphatidylinositol N-acetylglucosaminyltransferase subunit H conserved domain-containing protein</fullName>
    </recommendedName>
</protein>
<name>A0A177VFF5_9BASI</name>
<comment type="pathway">
    <text evidence="1">Glycolipid biosynthesis; glycosylphosphatidylinositol-anchor biosynthesis.</text>
</comment>
<keyword evidence="3" id="KW-0812">Transmembrane</keyword>